<dbReference type="InterPro" id="IPR036514">
    <property type="entry name" value="SGNH_hydro_sf"/>
</dbReference>
<dbReference type="EMBL" id="QPJD01000004">
    <property type="protein sequence ID" value="RCW49607.1"/>
    <property type="molecule type" value="Genomic_DNA"/>
</dbReference>
<name>A0A368W499_9BACL</name>
<dbReference type="Proteomes" id="UP000252415">
    <property type="component" value="Unassembled WGS sequence"/>
</dbReference>
<sequence length="218" mass="24547">MNRQSRTILFQGDSITDGSRGRNEDPNHILGHSYVFILAGKLGYELAGERPHFINRGISGNRVSDLYARWNEDAISLKPDLISMLIGVNDVWRIVEGLPSGATDRFERAYRHLLEETKEVLPHSGLVICEPFALKTGCTVEKWELWQKQLDEYSGISRRLSEEFNAVFVPLQAAFDKAASGTEAAYWLWDGVHPTAAGHELIAREWLSVVQNSPLAIR</sequence>
<dbReference type="CDD" id="cd01834">
    <property type="entry name" value="SGNH_hydrolase_like_2"/>
    <property type="match status" value="1"/>
</dbReference>
<evidence type="ECO:0000313" key="3">
    <source>
        <dbReference type="Proteomes" id="UP000252415"/>
    </source>
</evidence>
<accession>A0A368W499</accession>
<gene>
    <name evidence="2" type="ORF">DFP97_104265</name>
</gene>
<keyword evidence="3" id="KW-1185">Reference proteome</keyword>
<comment type="caution">
    <text evidence="2">The sequence shown here is derived from an EMBL/GenBank/DDBJ whole genome shotgun (WGS) entry which is preliminary data.</text>
</comment>
<dbReference type="Gene3D" id="3.40.50.1110">
    <property type="entry name" value="SGNH hydrolase"/>
    <property type="match status" value="1"/>
</dbReference>
<dbReference type="InterPro" id="IPR051532">
    <property type="entry name" value="Ester_Hydrolysis_Enzymes"/>
</dbReference>
<dbReference type="PANTHER" id="PTHR30383:SF5">
    <property type="entry name" value="SGNH HYDROLASE-TYPE ESTERASE DOMAIN-CONTAINING PROTEIN"/>
    <property type="match status" value="1"/>
</dbReference>
<dbReference type="SUPFAM" id="SSF52266">
    <property type="entry name" value="SGNH hydrolase"/>
    <property type="match status" value="1"/>
</dbReference>
<dbReference type="Pfam" id="PF13472">
    <property type="entry name" value="Lipase_GDSL_2"/>
    <property type="match status" value="1"/>
</dbReference>
<dbReference type="GO" id="GO:0004622">
    <property type="term" value="F:phosphatidylcholine lysophospholipase activity"/>
    <property type="evidence" value="ECO:0007669"/>
    <property type="project" value="TreeGrafter"/>
</dbReference>
<organism evidence="2 3">
    <name type="scientific">Paenibacillus prosopidis</name>
    <dbReference type="NCBI Taxonomy" id="630520"/>
    <lineage>
        <taxon>Bacteria</taxon>
        <taxon>Bacillati</taxon>
        <taxon>Bacillota</taxon>
        <taxon>Bacilli</taxon>
        <taxon>Bacillales</taxon>
        <taxon>Paenibacillaceae</taxon>
        <taxon>Paenibacillus</taxon>
    </lineage>
</organism>
<evidence type="ECO:0000259" key="1">
    <source>
        <dbReference type="Pfam" id="PF13472"/>
    </source>
</evidence>
<evidence type="ECO:0000313" key="2">
    <source>
        <dbReference type="EMBL" id="RCW49607.1"/>
    </source>
</evidence>
<dbReference type="RefSeq" id="WP_114379503.1">
    <property type="nucleotide sequence ID" value="NZ_QPJD01000004.1"/>
</dbReference>
<dbReference type="OrthoDB" id="9794725at2"/>
<reference evidence="2 3" key="1">
    <citation type="submission" date="2018-07" db="EMBL/GenBank/DDBJ databases">
        <title>Genomic Encyclopedia of Type Strains, Phase III (KMG-III): the genomes of soil and plant-associated and newly described type strains.</title>
        <authorList>
            <person name="Whitman W."/>
        </authorList>
    </citation>
    <scope>NUCLEOTIDE SEQUENCE [LARGE SCALE GENOMIC DNA]</scope>
    <source>
        <strain evidence="2 3">CECT 7506</strain>
    </source>
</reference>
<protein>
    <submittedName>
        <fullName evidence="2">Lysophospholipase L1-like esterase</fullName>
    </submittedName>
</protein>
<dbReference type="PANTHER" id="PTHR30383">
    <property type="entry name" value="THIOESTERASE 1/PROTEASE 1/LYSOPHOSPHOLIPASE L1"/>
    <property type="match status" value="1"/>
</dbReference>
<dbReference type="InterPro" id="IPR013830">
    <property type="entry name" value="SGNH_hydro"/>
</dbReference>
<proteinExistence type="predicted"/>
<dbReference type="AlphaFoldDB" id="A0A368W499"/>
<feature type="domain" description="SGNH hydrolase-type esterase" evidence="1">
    <location>
        <begin position="12"/>
        <end position="201"/>
    </location>
</feature>